<keyword evidence="2" id="KW-0442">Lipid degradation</keyword>
<dbReference type="Pfam" id="PF01734">
    <property type="entry name" value="Patatin"/>
    <property type="match status" value="1"/>
</dbReference>
<dbReference type="Proteomes" id="UP000436181">
    <property type="component" value="Unassembled WGS sequence"/>
</dbReference>
<accession>A0ABQ6VH03</accession>
<evidence type="ECO:0000313" key="4">
    <source>
        <dbReference type="EMBL" id="KAB3523598.1"/>
    </source>
</evidence>
<dbReference type="SUPFAM" id="SSF52151">
    <property type="entry name" value="FabD/lysophospholipase-like"/>
    <property type="match status" value="1"/>
</dbReference>
<dbReference type="EMBL" id="WBZJ01000001">
    <property type="protein sequence ID" value="KAB3523598.1"/>
    <property type="molecule type" value="Genomic_DNA"/>
</dbReference>
<dbReference type="CDD" id="cd07208">
    <property type="entry name" value="Pat_hypo_Ecoli_yjju_like"/>
    <property type="match status" value="1"/>
</dbReference>
<protein>
    <submittedName>
        <fullName evidence="4">Patatin family protein</fullName>
    </submittedName>
</protein>
<evidence type="ECO:0000313" key="5">
    <source>
        <dbReference type="Proteomes" id="UP000436181"/>
    </source>
</evidence>
<evidence type="ECO:0000256" key="1">
    <source>
        <dbReference type="ARBA" id="ARBA00023098"/>
    </source>
</evidence>
<keyword evidence="1 2" id="KW-0443">Lipid metabolism</keyword>
<gene>
    <name evidence="4" type="ORF">F8377_00955</name>
</gene>
<keyword evidence="5" id="KW-1185">Reference proteome</keyword>
<comment type="caution">
    <text evidence="4">The sequence shown here is derived from an EMBL/GenBank/DDBJ whole genome shotgun (WGS) entry which is preliminary data.</text>
</comment>
<proteinExistence type="predicted"/>
<keyword evidence="2" id="KW-0378">Hydrolase</keyword>
<feature type="active site" description="Proton acceptor" evidence="2">
    <location>
        <position position="168"/>
    </location>
</feature>
<feature type="short sequence motif" description="DGA/G" evidence="2">
    <location>
        <begin position="168"/>
        <end position="170"/>
    </location>
</feature>
<name>A0ABQ6VH03_9CORY</name>
<dbReference type="PROSITE" id="PS51635">
    <property type="entry name" value="PNPLA"/>
    <property type="match status" value="1"/>
</dbReference>
<evidence type="ECO:0000256" key="2">
    <source>
        <dbReference type="PROSITE-ProRule" id="PRU01161"/>
    </source>
</evidence>
<dbReference type="InterPro" id="IPR045943">
    <property type="entry name" value="DUF6363"/>
</dbReference>
<reference evidence="4 5" key="1">
    <citation type="submission" date="2019-10" db="EMBL/GenBank/DDBJ databases">
        <title>Corynebacterium sp novel species isolated from the respiratory tract of Marmot.</title>
        <authorList>
            <person name="Zhang G."/>
        </authorList>
    </citation>
    <scope>NUCLEOTIDE SEQUENCE [LARGE SCALE GENOMIC DNA]</scope>
    <source>
        <strain evidence="4 5">336</strain>
    </source>
</reference>
<sequence>MDFNVTDTALVFEGGAMRAVYSAAVVEALIESDVRFSWVGGNSASTSHVAYYIAREPQRIRDMYTTFPADPRFGGVRTWLRGNGFFNSEFIFGQAGSPGHPLQLDWDKVVNSNVRFRMSGFNPATGETRHWGPEDITSTADFFRHARASSTLPILMPPVILDAQPWFDGAFGPTGGIPIDAAIHDGFDRYLFVLTRTRDYVKSPSRFSSVIRRYYKDYPLLAESMITRHTRYNQAKEHIFELERQGKAYIFAPEEMRVNNGTRNPKLLEGAYRAGLAQARREMPAIREFLGLG</sequence>
<dbReference type="Pfam" id="PF19890">
    <property type="entry name" value="DUF6363"/>
    <property type="match status" value="1"/>
</dbReference>
<dbReference type="InterPro" id="IPR037483">
    <property type="entry name" value="YjjU-like"/>
</dbReference>
<comment type="caution">
    <text evidence="2">Lacks conserved residue(s) required for the propagation of feature annotation.</text>
</comment>
<evidence type="ECO:0000259" key="3">
    <source>
        <dbReference type="PROSITE" id="PS51635"/>
    </source>
</evidence>
<feature type="active site" description="Nucleophile" evidence="2">
    <location>
        <position position="43"/>
    </location>
</feature>
<feature type="domain" description="PNPLA" evidence="3">
    <location>
        <begin position="10"/>
        <end position="183"/>
    </location>
</feature>
<dbReference type="InterPro" id="IPR016035">
    <property type="entry name" value="Acyl_Trfase/lysoPLipase"/>
</dbReference>
<dbReference type="InterPro" id="IPR002641">
    <property type="entry name" value="PNPLA_dom"/>
</dbReference>
<organism evidence="4 5">
    <name type="scientific">Corynebacterium zhongnanshanii</name>
    <dbReference type="NCBI Taxonomy" id="2768834"/>
    <lineage>
        <taxon>Bacteria</taxon>
        <taxon>Bacillati</taxon>
        <taxon>Actinomycetota</taxon>
        <taxon>Actinomycetes</taxon>
        <taxon>Mycobacteriales</taxon>
        <taxon>Corynebacteriaceae</taxon>
        <taxon>Corynebacterium</taxon>
    </lineage>
</organism>
<dbReference type="Gene3D" id="3.40.1090.10">
    <property type="entry name" value="Cytosolic phospholipase A2 catalytic domain"/>
    <property type="match status" value="1"/>
</dbReference>